<dbReference type="EMBL" id="BMVX01000002">
    <property type="protein sequence ID" value="GGZ48945.1"/>
    <property type="molecule type" value="Genomic_DNA"/>
</dbReference>
<evidence type="ECO:0000313" key="2">
    <source>
        <dbReference type="EMBL" id="GGZ48945.1"/>
    </source>
</evidence>
<gene>
    <name evidence="2" type="ORF">GCM10010371_05240</name>
</gene>
<proteinExistence type="predicted"/>
<comment type="caution">
    <text evidence="2">The sequence shown here is derived from an EMBL/GenBank/DDBJ whole genome shotgun (WGS) entry which is preliminary data.</text>
</comment>
<evidence type="ECO:0000256" key="1">
    <source>
        <dbReference type="SAM" id="MobiDB-lite"/>
    </source>
</evidence>
<dbReference type="AlphaFoldDB" id="A0A918QHX0"/>
<dbReference type="Proteomes" id="UP000634660">
    <property type="component" value="Unassembled WGS sequence"/>
</dbReference>
<name>A0A918QHX0_9ACTN</name>
<organism evidence="2 3">
    <name type="scientific">Streptomyces subrutilus</name>
    <dbReference type="NCBI Taxonomy" id="36818"/>
    <lineage>
        <taxon>Bacteria</taxon>
        <taxon>Bacillati</taxon>
        <taxon>Actinomycetota</taxon>
        <taxon>Actinomycetes</taxon>
        <taxon>Kitasatosporales</taxon>
        <taxon>Streptomycetaceae</taxon>
        <taxon>Streptomyces</taxon>
    </lineage>
</organism>
<evidence type="ECO:0000313" key="3">
    <source>
        <dbReference type="Proteomes" id="UP000634660"/>
    </source>
</evidence>
<reference evidence="2" key="1">
    <citation type="journal article" date="2014" name="Int. J. Syst. Evol. Microbiol.">
        <title>Complete genome sequence of Corynebacterium casei LMG S-19264T (=DSM 44701T), isolated from a smear-ripened cheese.</title>
        <authorList>
            <consortium name="US DOE Joint Genome Institute (JGI-PGF)"/>
            <person name="Walter F."/>
            <person name="Albersmeier A."/>
            <person name="Kalinowski J."/>
            <person name="Ruckert C."/>
        </authorList>
    </citation>
    <scope>NUCLEOTIDE SEQUENCE</scope>
    <source>
        <strain evidence="2">JCM 4834</strain>
    </source>
</reference>
<feature type="compositionally biased region" description="Pro residues" evidence="1">
    <location>
        <begin position="29"/>
        <end position="40"/>
    </location>
</feature>
<feature type="region of interest" description="Disordered" evidence="1">
    <location>
        <begin position="13"/>
        <end position="45"/>
    </location>
</feature>
<sequence>MLGCVFTRRPCRGPPALPGSAHQVDTAPLPAPLPGPPPGPARLGVRRAADDGRRLRRGRRRARLSVRTALPVGVFPRDRVDLAVCALTVLKTATAAAMAWLLRTRRRGPWWAAGLRSGQRT</sequence>
<protein>
    <submittedName>
        <fullName evidence="2">Uncharacterized protein</fullName>
    </submittedName>
</protein>
<reference evidence="2" key="2">
    <citation type="submission" date="2020-09" db="EMBL/GenBank/DDBJ databases">
        <authorList>
            <person name="Sun Q."/>
            <person name="Ohkuma M."/>
        </authorList>
    </citation>
    <scope>NUCLEOTIDE SEQUENCE</scope>
    <source>
        <strain evidence="2">JCM 4834</strain>
    </source>
</reference>
<accession>A0A918QHX0</accession>